<accession>A0AAV4BFP3</accession>
<dbReference type="AlphaFoldDB" id="A0AAV4BFP3"/>
<evidence type="ECO:0000313" key="3">
    <source>
        <dbReference type="Proteomes" id="UP000735302"/>
    </source>
</evidence>
<comment type="caution">
    <text evidence="2">The sequence shown here is derived from an EMBL/GenBank/DDBJ whole genome shotgun (WGS) entry which is preliminary data.</text>
</comment>
<feature type="compositionally biased region" description="Low complexity" evidence="1">
    <location>
        <begin position="132"/>
        <end position="152"/>
    </location>
</feature>
<reference evidence="2 3" key="1">
    <citation type="journal article" date="2021" name="Elife">
        <title>Chloroplast acquisition without the gene transfer in kleptoplastic sea slugs, Plakobranchus ocellatus.</title>
        <authorList>
            <person name="Maeda T."/>
            <person name="Takahashi S."/>
            <person name="Yoshida T."/>
            <person name="Shimamura S."/>
            <person name="Takaki Y."/>
            <person name="Nagai Y."/>
            <person name="Toyoda A."/>
            <person name="Suzuki Y."/>
            <person name="Arimoto A."/>
            <person name="Ishii H."/>
            <person name="Satoh N."/>
            <person name="Nishiyama T."/>
            <person name="Hasebe M."/>
            <person name="Maruyama T."/>
            <person name="Minagawa J."/>
            <person name="Obokata J."/>
            <person name="Shigenobu S."/>
        </authorList>
    </citation>
    <scope>NUCLEOTIDE SEQUENCE [LARGE SCALE GENOMIC DNA]</scope>
</reference>
<dbReference type="Proteomes" id="UP000735302">
    <property type="component" value="Unassembled WGS sequence"/>
</dbReference>
<dbReference type="EMBL" id="BLXT01005065">
    <property type="protein sequence ID" value="GFO19375.1"/>
    <property type="molecule type" value="Genomic_DNA"/>
</dbReference>
<evidence type="ECO:0000256" key="1">
    <source>
        <dbReference type="SAM" id="MobiDB-lite"/>
    </source>
</evidence>
<gene>
    <name evidence="2" type="ORF">PoB_004588000</name>
</gene>
<feature type="compositionally biased region" description="Basic and acidic residues" evidence="1">
    <location>
        <begin position="91"/>
        <end position="110"/>
    </location>
</feature>
<name>A0AAV4BFP3_9GAST</name>
<organism evidence="2 3">
    <name type="scientific">Plakobranchus ocellatus</name>
    <dbReference type="NCBI Taxonomy" id="259542"/>
    <lineage>
        <taxon>Eukaryota</taxon>
        <taxon>Metazoa</taxon>
        <taxon>Spiralia</taxon>
        <taxon>Lophotrochozoa</taxon>
        <taxon>Mollusca</taxon>
        <taxon>Gastropoda</taxon>
        <taxon>Heterobranchia</taxon>
        <taxon>Euthyneura</taxon>
        <taxon>Panpulmonata</taxon>
        <taxon>Sacoglossa</taxon>
        <taxon>Placobranchoidea</taxon>
        <taxon>Plakobranchidae</taxon>
        <taxon>Plakobranchus</taxon>
    </lineage>
</organism>
<feature type="region of interest" description="Disordered" evidence="1">
    <location>
        <begin position="63"/>
        <end position="116"/>
    </location>
</feature>
<proteinExistence type="predicted"/>
<keyword evidence="3" id="KW-1185">Reference proteome</keyword>
<protein>
    <submittedName>
        <fullName evidence="2">Gag-like protein</fullName>
    </submittedName>
</protein>
<evidence type="ECO:0000313" key="2">
    <source>
        <dbReference type="EMBL" id="GFO19375.1"/>
    </source>
</evidence>
<sequence>MKLGVFAAFLDIPVTVSPHMSLNSSKGVIRSCDLRCCTEEIVEELSGVTHAWRIKKPAVLPRDNVRSVPSAPSKGRKTKKDSPALSSQRVTETETLAKRRTENKTQEAPRKTSNRFVPLAIESEDIISSIWGNSSIPSSPRASASPMECPLSPSKPQPPSKSRPRRGGENLGSSAFLTIFLSLHPRGLCDGEG</sequence>
<feature type="region of interest" description="Disordered" evidence="1">
    <location>
        <begin position="132"/>
        <end position="171"/>
    </location>
</feature>